<proteinExistence type="predicted"/>
<keyword evidence="2 3" id="KW-0539">Nucleus</keyword>
<evidence type="ECO:0000259" key="5">
    <source>
        <dbReference type="PROSITE" id="PS50118"/>
    </source>
</evidence>
<feature type="compositionally biased region" description="Low complexity" evidence="4">
    <location>
        <begin position="38"/>
        <end position="65"/>
    </location>
</feature>
<dbReference type="PROSITE" id="PS50118">
    <property type="entry name" value="HMG_BOX_2"/>
    <property type="match status" value="1"/>
</dbReference>
<dbReference type="SUPFAM" id="SSF47095">
    <property type="entry name" value="HMG-box"/>
    <property type="match status" value="1"/>
</dbReference>
<accession>A0A1C7LL97</accession>
<feature type="compositionally biased region" description="Polar residues" evidence="4">
    <location>
        <begin position="329"/>
        <end position="341"/>
    </location>
</feature>
<feature type="compositionally biased region" description="Basic residues" evidence="4">
    <location>
        <begin position="377"/>
        <end position="388"/>
    </location>
</feature>
<reference evidence="6 7" key="1">
    <citation type="submission" date="2016-03" db="EMBL/GenBank/DDBJ databases">
        <title>Whole genome sequencing of Grifola frondosa 9006-11.</title>
        <authorList>
            <person name="Min B."/>
            <person name="Park H."/>
            <person name="Kim J.-G."/>
            <person name="Cho H."/>
            <person name="Oh Y.-L."/>
            <person name="Kong W.-S."/>
            <person name="Choi I.-G."/>
        </authorList>
    </citation>
    <scope>NUCLEOTIDE SEQUENCE [LARGE SCALE GENOMIC DNA]</scope>
    <source>
        <strain evidence="6 7">9006-11</strain>
    </source>
</reference>
<dbReference type="EMBL" id="LUGG01000043">
    <property type="protein sequence ID" value="OBZ65512.1"/>
    <property type="molecule type" value="Genomic_DNA"/>
</dbReference>
<feature type="compositionally biased region" description="Gly residues" evidence="4">
    <location>
        <begin position="17"/>
        <end position="37"/>
    </location>
</feature>
<dbReference type="AlphaFoldDB" id="A0A1C7LL97"/>
<dbReference type="STRING" id="5627.A0A1C7LL97"/>
<feature type="domain" description="HMG box" evidence="5">
    <location>
        <begin position="392"/>
        <end position="461"/>
    </location>
</feature>
<sequence>MHVPILSPLSQRLYPRKGGGGKGSGGKGGGSSGGSEGSSGSSSGSRGSSVPISGATSGRTSATSYGSGGGKVTTIPSGQLFAGRQSGGATRNQVYGNGMYGSGYPGVTGLGVLGRSFPFVFWPIVWGGGLGYGAAYLHDSEASSYGDPSNTSRPGGPMMQATFASNSSNTTFHLLADNTTVVSLISSVSANCSLGAASSTSPAAYNSSDPAEPQPEEAVQYYRASSVVLTLDGYNDTSALSNDTNAAPVPLPTNIDTTLLNCLNDTIGESVPLFGAADARWQAHMWACSALFIMPAITSSLARRKRSSVVSLGGLSLVRPGNYGIATPSPRNVTFAPNVTPGTYPDLTLSESTTQEDPSSPSNTLFPPTEASTPAPSRRRVPPGKRRSQGYIPRPPNAFMLFRANFVRQKHVPGSIETNHGSLSKIIGNCWRALPLDEKKIWEHRAKKEKAAHRERYPNYRFRPVHKKKNKDAAEAQTPIKLKRKEKTPLSAPDERRCEEVAQLLLEGKKGDELAAAVRQLDMQRAYTDSASPAFDFSAAGPSFGAGFSSGFNTFATAPFYTQRRSSSVPPPSTLYNPITIPALPFFVPHGSVPGTRAPSPVGNISRTHRGFHRRASSVQPVPSRAWEDFDASVYGTDMGMGMDMGMEMPEAWQLQRDWSPLPEVNSGIFEQTFLDASAEGAFAPASSSSSQDNLFTFPNYKHIHPDISLNISPLENIARRRVRLRHLLIRLLRRPLLHPRSVHAVLIPKLSTVRPRLLDPALEPVLCVLGVPRAKRGVPPAQRAAAAVPRDARDGGLGIFDGTYVDMEMDVGGELQYAFDPAPEY</sequence>
<feature type="region of interest" description="Disordered" evidence="4">
    <location>
        <begin position="466"/>
        <end position="494"/>
    </location>
</feature>
<dbReference type="PANTHER" id="PTHR45789">
    <property type="entry name" value="FI18025P1"/>
    <property type="match status" value="1"/>
</dbReference>
<dbReference type="InterPro" id="IPR051356">
    <property type="entry name" value="SOX/SOX-like_TF"/>
</dbReference>
<protein>
    <recommendedName>
        <fullName evidence="5">HMG box domain-containing protein</fullName>
    </recommendedName>
</protein>
<name>A0A1C7LL97_GRIFR</name>
<dbReference type="SMART" id="SM00398">
    <property type="entry name" value="HMG"/>
    <property type="match status" value="1"/>
</dbReference>
<dbReference type="InterPro" id="IPR009071">
    <property type="entry name" value="HMG_box_dom"/>
</dbReference>
<dbReference type="InterPro" id="IPR036910">
    <property type="entry name" value="HMG_box_dom_sf"/>
</dbReference>
<evidence type="ECO:0000313" key="7">
    <source>
        <dbReference type="Proteomes" id="UP000092993"/>
    </source>
</evidence>
<evidence type="ECO:0000256" key="1">
    <source>
        <dbReference type="ARBA" id="ARBA00023125"/>
    </source>
</evidence>
<evidence type="ECO:0000313" key="6">
    <source>
        <dbReference type="EMBL" id="OBZ65512.1"/>
    </source>
</evidence>
<feature type="region of interest" description="Disordered" evidence="4">
    <location>
        <begin position="1"/>
        <end position="70"/>
    </location>
</feature>
<evidence type="ECO:0000256" key="2">
    <source>
        <dbReference type="ARBA" id="ARBA00023242"/>
    </source>
</evidence>
<gene>
    <name evidence="6" type="ORF">A0H81_14465</name>
</gene>
<dbReference type="CDD" id="cd01389">
    <property type="entry name" value="HMG-box_ROX1-like"/>
    <property type="match status" value="1"/>
</dbReference>
<feature type="region of interest" description="Disordered" evidence="4">
    <location>
        <begin position="328"/>
        <end position="395"/>
    </location>
</feature>
<dbReference type="GO" id="GO:0005634">
    <property type="term" value="C:nucleus"/>
    <property type="evidence" value="ECO:0007669"/>
    <property type="project" value="UniProtKB-UniRule"/>
</dbReference>
<keyword evidence="7" id="KW-1185">Reference proteome</keyword>
<feature type="compositionally biased region" description="Polar residues" evidence="4">
    <location>
        <begin position="349"/>
        <end position="375"/>
    </location>
</feature>
<dbReference type="OrthoDB" id="6247875at2759"/>
<organism evidence="6 7">
    <name type="scientific">Grifola frondosa</name>
    <name type="common">Maitake</name>
    <name type="synonym">Polyporus frondosus</name>
    <dbReference type="NCBI Taxonomy" id="5627"/>
    <lineage>
        <taxon>Eukaryota</taxon>
        <taxon>Fungi</taxon>
        <taxon>Dikarya</taxon>
        <taxon>Basidiomycota</taxon>
        <taxon>Agaricomycotina</taxon>
        <taxon>Agaricomycetes</taxon>
        <taxon>Polyporales</taxon>
        <taxon>Grifolaceae</taxon>
        <taxon>Grifola</taxon>
    </lineage>
</organism>
<dbReference type="Pfam" id="PF00505">
    <property type="entry name" value="HMG_box"/>
    <property type="match status" value="1"/>
</dbReference>
<dbReference type="Gene3D" id="1.10.30.10">
    <property type="entry name" value="High mobility group box domain"/>
    <property type="match status" value="1"/>
</dbReference>
<feature type="DNA-binding region" description="HMG box" evidence="3">
    <location>
        <begin position="392"/>
        <end position="461"/>
    </location>
</feature>
<evidence type="ECO:0000256" key="4">
    <source>
        <dbReference type="SAM" id="MobiDB-lite"/>
    </source>
</evidence>
<dbReference type="GO" id="GO:0000981">
    <property type="term" value="F:DNA-binding transcription factor activity, RNA polymerase II-specific"/>
    <property type="evidence" value="ECO:0007669"/>
    <property type="project" value="TreeGrafter"/>
</dbReference>
<comment type="caution">
    <text evidence="6">The sequence shown here is derived from an EMBL/GenBank/DDBJ whole genome shotgun (WGS) entry which is preliminary data.</text>
</comment>
<dbReference type="GO" id="GO:0000978">
    <property type="term" value="F:RNA polymerase II cis-regulatory region sequence-specific DNA binding"/>
    <property type="evidence" value="ECO:0007669"/>
    <property type="project" value="TreeGrafter"/>
</dbReference>
<dbReference type="PANTHER" id="PTHR45789:SF2">
    <property type="entry name" value="FI18025P1"/>
    <property type="match status" value="1"/>
</dbReference>
<dbReference type="Proteomes" id="UP000092993">
    <property type="component" value="Unassembled WGS sequence"/>
</dbReference>
<keyword evidence="1 3" id="KW-0238">DNA-binding</keyword>
<evidence type="ECO:0000256" key="3">
    <source>
        <dbReference type="PROSITE-ProRule" id="PRU00267"/>
    </source>
</evidence>